<dbReference type="Proteomes" id="UP000030652">
    <property type="component" value="Unassembled WGS sequence"/>
</dbReference>
<gene>
    <name evidence="1" type="ORF">SCABRO_00376</name>
</gene>
<name>A0A0B0EMI3_9BACT</name>
<reference evidence="1 2" key="1">
    <citation type="submission" date="2014-10" db="EMBL/GenBank/DDBJ databases">
        <title>Draft genome of anammox bacterium scalindua brodae, obtained using differential coverage binning of sequence data from two enrichment reactors.</title>
        <authorList>
            <person name="Speth D.R."/>
            <person name="Russ L."/>
            <person name="Kartal B."/>
            <person name="Op den Camp H.J."/>
            <person name="Dutilh B.E."/>
            <person name="Jetten M.S."/>
        </authorList>
    </citation>
    <scope>NUCLEOTIDE SEQUENCE [LARGE SCALE GENOMIC DNA]</scope>
    <source>
        <strain evidence="1">RU1</strain>
    </source>
</reference>
<dbReference type="EMBL" id="JRYO01000033">
    <property type="protein sequence ID" value="KHE93819.1"/>
    <property type="molecule type" value="Genomic_DNA"/>
</dbReference>
<dbReference type="AlphaFoldDB" id="A0A0B0EMI3"/>
<evidence type="ECO:0000313" key="1">
    <source>
        <dbReference type="EMBL" id="KHE93819.1"/>
    </source>
</evidence>
<organism evidence="1 2">
    <name type="scientific">Candidatus Scalindua brodae</name>
    <dbReference type="NCBI Taxonomy" id="237368"/>
    <lineage>
        <taxon>Bacteria</taxon>
        <taxon>Pseudomonadati</taxon>
        <taxon>Planctomycetota</taxon>
        <taxon>Candidatus Brocadiia</taxon>
        <taxon>Candidatus Brocadiales</taxon>
        <taxon>Candidatus Scalinduaceae</taxon>
        <taxon>Candidatus Scalindua</taxon>
    </lineage>
</organism>
<protein>
    <submittedName>
        <fullName evidence="1">Putative phage protein</fullName>
    </submittedName>
</protein>
<evidence type="ECO:0000313" key="2">
    <source>
        <dbReference type="Proteomes" id="UP000030652"/>
    </source>
</evidence>
<proteinExistence type="predicted"/>
<dbReference type="InterPro" id="IPR011101">
    <property type="entry name" value="DUF5131"/>
</dbReference>
<accession>A0A0B0EMI3</accession>
<comment type="caution">
    <text evidence="1">The sequence shown here is derived from an EMBL/GenBank/DDBJ whole genome shotgun (WGS) entry which is preliminary data.</text>
</comment>
<dbReference type="eggNOG" id="COG4422">
    <property type="taxonomic scope" value="Bacteria"/>
</dbReference>
<sequence length="103" mass="11778">MNKSKIEWMETTWNPVTGCNKISEGCDNCYAERMTKRLKAMGELNLSGIDWVIVGGGSGPKARSIDADWVRDQCVEQNVPFFFQTVGRCTEEEWKGSRWYYVG</sequence>
<dbReference type="Pfam" id="PF07505">
    <property type="entry name" value="DUF5131"/>
    <property type="match status" value="1"/>
</dbReference>